<protein>
    <recommendedName>
        <fullName evidence="5">Retrotransposon Copia-like N-terminal domain-containing protein</fullName>
    </recommendedName>
</protein>
<name>A0ABR0VPD2_REHGL</name>
<proteinExistence type="predicted"/>
<dbReference type="PANTHER" id="PTHR37610">
    <property type="entry name" value="CCHC-TYPE DOMAIN-CONTAINING PROTEIN"/>
    <property type="match status" value="1"/>
</dbReference>
<reference evidence="3 4" key="1">
    <citation type="journal article" date="2021" name="Comput. Struct. Biotechnol. J.">
        <title>De novo genome assembly of the potent medicinal plant Rehmannia glutinosa using nanopore technology.</title>
        <authorList>
            <person name="Ma L."/>
            <person name="Dong C."/>
            <person name="Song C."/>
            <person name="Wang X."/>
            <person name="Zheng X."/>
            <person name="Niu Y."/>
            <person name="Chen S."/>
            <person name="Feng W."/>
        </authorList>
    </citation>
    <scope>NUCLEOTIDE SEQUENCE [LARGE SCALE GENOMIC DNA]</scope>
    <source>
        <strain evidence="3">DH-2019</strain>
    </source>
</reference>
<dbReference type="InterPro" id="IPR029472">
    <property type="entry name" value="Copia-like_N"/>
</dbReference>
<feature type="domain" description="Retrotransposon Copia-like N-terminal" evidence="2">
    <location>
        <begin position="21"/>
        <end position="68"/>
    </location>
</feature>
<dbReference type="Proteomes" id="UP001318860">
    <property type="component" value="Unassembled WGS sequence"/>
</dbReference>
<dbReference type="Pfam" id="PF14244">
    <property type="entry name" value="Retrotran_gag_3"/>
    <property type="match status" value="1"/>
</dbReference>
<evidence type="ECO:0000259" key="1">
    <source>
        <dbReference type="Pfam" id="PF03732"/>
    </source>
</evidence>
<accession>A0ABR0VPD2</accession>
<dbReference type="Pfam" id="PF03732">
    <property type="entry name" value="Retrotrans_gag"/>
    <property type="match status" value="1"/>
</dbReference>
<evidence type="ECO:0000313" key="3">
    <source>
        <dbReference type="EMBL" id="KAK6137091.1"/>
    </source>
</evidence>
<evidence type="ECO:0000313" key="4">
    <source>
        <dbReference type="Proteomes" id="UP001318860"/>
    </source>
</evidence>
<gene>
    <name evidence="3" type="ORF">DH2020_029162</name>
</gene>
<sequence>MAEKQKSASSHEDPYNPLFLHHSDHPGVVLVSQLLTEENYNTWSRSMIMALSAKNKISFIDGTISKPASTDSDFQHWIRCNDMVKSWLLNSLSKDIAHSVIYCDLAHDIWIDLKERFAQVNGPRLYQIESEIHNLVQDTMSIATYFTKLKGLWDELSAVCPTSNCSCGAAKDIQQYQQKQRTIKFLMGLNESYSAIRGQILLIDLLPVVSRAYSLVLQEERQRSAYSNKISGSKAAAFATKKNLNTQNGQEQKNMKNKREHPKCEHCGWVGHTIERCYHIHGFPSDYRGRKPKIKNVNHVSLEGKEKIDSLPSTQEQCQQLLSLLKNDVKSKAMANYVGNTSTMTGPTFEDDDWEGN</sequence>
<dbReference type="PANTHER" id="PTHR37610:SF97">
    <property type="entry name" value="RETROTRANSPOSON GAG DOMAIN-CONTAINING PROTEIN"/>
    <property type="match status" value="1"/>
</dbReference>
<organism evidence="3 4">
    <name type="scientific">Rehmannia glutinosa</name>
    <name type="common">Chinese foxglove</name>
    <dbReference type="NCBI Taxonomy" id="99300"/>
    <lineage>
        <taxon>Eukaryota</taxon>
        <taxon>Viridiplantae</taxon>
        <taxon>Streptophyta</taxon>
        <taxon>Embryophyta</taxon>
        <taxon>Tracheophyta</taxon>
        <taxon>Spermatophyta</taxon>
        <taxon>Magnoliopsida</taxon>
        <taxon>eudicotyledons</taxon>
        <taxon>Gunneridae</taxon>
        <taxon>Pentapetalae</taxon>
        <taxon>asterids</taxon>
        <taxon>lamiids</taxon>
        <taxon>Lamiales</taxon>
        <taxon>Orobanchaceae</taxon>
        <taxon>Rehmannieae</taxon>
        <taxon>Rehmannia</taxon>
    </lineage>
</organism>
<keyword evidence="4" id="KW-1185">Reference proteome</keyword>
<dbReference type="EMBL" id="JABTTQ020000909">
    <property type="protein sequence ID" value="KAK6137091.1"/>
    <property type="molecule type" value="Genomic_DNA"/>
</dbReference>
<comment type="caution">
    <text evidence="3">The sequence shown here is derived from an EMBL/GenBank/DDBJ whole genome shotgun (WGS) entry which is preliminary data.</text>
</comment>
<evidence type="ECO:0008006" key="5">
    <source>
        <dbReference type="Google" id="ProtNLM"/>
    </source>
</evidence>
<evidence type="ECO:0000259" key="2">
    <source>
        <dbReference type="Pfam" id="PF14244"/>
    </source>
</evidence>
<dbReference type="InterPro" id="IPR005162">
    <property type="entry name" value="Retrotrans_gag_dom"/>
</dbReference>
<feature type="domain" description="Retrotransposon gag" evidence="1">
    <location>
        <begin position="82"/>
        <end position="179"/>
    </location>
</feature>